<dbReference type="GeneID" id="6755926"/>
<feature type="transmembrane region" description="Helical" evidence="1">
    <location>
        <begin position="293"/>
        <end position="312"/>
    </location>
</feature>
<dbReference type="HOGENOM" id="CLU_034985_1_0_1"/>
<keyword evidence="3" id="KW-1185">Reference proteome</keyword>
<organism evidence="2 3">
    <name type="scientific">Trichoplax adhaerens</name>
    <name type="common">Trichoplax reptans</name>
    <dbReference type="NCBI Taxonomy" id="10228"/>
    <lineage>
        <taxon>Eukaryota</taxon>
        <taxon>Metazoa</taxon>
        <taxon>Placozoa</taxon>
        <taxon>Uniplacotomia</taxon>
        <taxon>Trichoplacea</taxon>
        <taxon>Trichoplacidae</taxon>
        <taxon>Trichoplax</taxon>
    </lineage>
</organism>
<dbReference type="EMBL" id="DS985248">
    <property type="protein sequence ID" value="EDV22679.1"/>
    <property type="molecule type" value="Genomic_DNA"/>
</dbReference>
<feature type="transmembrane region" description="Helical" evidence="1">
    <location>
        <begin position="122"/>
        <end position="145"/>
    </location>
</feature>
<dbReference type="InParanoid" id="B3S2U0"/>
<dbReference type="PANTHER" id="PTHR28658">
    <property type="entry name" value="TRANSMEMBRANE PROTEIN 180"/>
    <property type="match status" value="1"/>
</dbReference>
<feature type="transmembrane region" description="Helical" evidence="1">
    <location>
        <begin position="324"/>
        <end position="347"/>
    </location>
</feature>
<dbReference type="SUPFAM" id="SSF103473">
    <property type="entry name" value="MFS general substrate transporter"/>
    <property type="match status" value="2"/>
</dbReference>
<sequence>MSGNHHNSTAVRLAYGSIAFFLTALHNIFIIYYVDLFITVYKIDQVSFWIGETIFLIWNSLNDPLFGWISDRKSLSSSSNGANEGASPEIVLKRVRTIRIYGPLFAISFMSLWIRWAWPGLQFILCLCLYDGFLTIIDLNFNALLADLAVSVSGRSYLNSYCSVFSGLGTTTVFLSYAVWNRTDLVKFQIFCGVLTIVSAFGFFISATILSSEYRKMNKLNIQSVEPPTTAMGEGISRDTSRSQNVGVRLFLSQVLINKNFLSFSVMNLLQVFHCHFNSNFFPLFLHYLLGDYVSPITASILLGVSFVVPHFSNIYLLSLCRRYGVYNIVQSLFYTKLIIGLIMLTFGSHWPRLLCLFIVSNRIFTEGICKLLNLAISDLIDEDYVQFNRKEPISALMFGVAAFISKPGQTIAPLVGSWMIESVTGKSLFKTDFGEIKISNDNEMKIVDFRQGCFNVLVGISIGCAIAQIVTWSFYELRDQKLKDVKQARRKIELGEEQQKIYPAAYSTVDETRQQMYNYDIKNV</sequence>
<dbReference type="PANTHER" id="PTHR28658:SF3">
    <property type="entry name" value="TRANSMEMBRANE PROTEIN 180"/>
    <property type="match status" value="1"/>
</dbReference>
<dbReference type="PhylomeDB" id="B3S2U0"/>
<dbReference type="Proteomes" id="UP000009022">
    <property type="component" value="Unassembled WGS sequence"/>
</dbReference>
<feature type="transmembrane region" description="Helical" evidence="1">
    <location>
        <begin position="12"/>
        <end position="34"/>
    </location>
</feature>
<protein>
    <recommendedName>
        <fullName evidence="4">Major facilitator superfamily associated domain-containing protein</fullName>
    </recommendedName>
</protein>
<dbReference type="OMA" id="WNSVNDP"/>
<accession>B3S2U0</accession>
<keyword evidence="1" id="KW-0812">Transmembrane</keyword>
<feature type="transmembrane region" description="Helical" evidence="1">
    <location>
        <begin position="186"/>
        <end position="210"/>
    </location>
</feature>
<dbReference type="AlphaFoldDB" id="B3S2U0"/>
<dbReference type="STRING" id="10228.B3S2U0"/>
<dbReference type="OrthoDB" id="62987at2759"/>
<dbReference type="CDD" id="cd17481">
    <property type="entry name" value="MFS_MFSD13A"/>
    <property type="match status" value="1"/>
</dbReference>
<feature type="transmembrane region" description="Helical" evidence="1">
    <location>
        <begin position="98"/>
        <end position="116"/>
    </location>
</feature>
<reference evidence="2 3" key="1">
    <citation type="journal article" date="2008" name="Nature">
        <title>The Trichoplax genome and the nature of placozoans.</title>
        <authorList>
            <person name="Srivastava M."/>
            <person name="Begovic E."/>
            <person name="Chapman J."/>
            <person name="Putnam N.H."/>
            <person name="Hellsten U."/>
            <person name="Kawashima T."/>
            <person name="Kuo A."/>
            <person name="Mitros T."/>
            <person name="Salamov A."/>
            <person name="Carpenter M.L."/>
            <person name="Signorovitch A.Y."/>
            <person name="Moreno M.A."/>
            <person name="Kamm K."/>
            <person name="Grimwood J."/>
            <person name="Schmutz J."/>
            <person name="Shapiro H."/>
            <person name="Grigoriev I.V."/>
            <person name="Buss L.W."/>
            <person name="Schierwater B."/>
            <person name="Dellaporta S.L."/>
            <person name="Rokhsar D.S."/>
        </authorList>
    </citation>
    <scope>NUCLEOTIDE SEQUENCE [LARGE SCALE GENOMIC DNA]</scope>
    <source>
        <strain evidence="2 3">Grell-BS-1999</strain>
    </source>
</reference>
<dbReference type="Gene3D" id="1.20.1250.20">
    <property type="entry name" value="MFS general substrate transporter like domains"/>
    <property type="match status" value="1"/>
</dbReference>
<keyword evidence="1" id="KW-0472">Membrane</keyword>
<evidence type="ECO:0008006" key="4">
    <source>
        <dbReference type="Google" id="ProtNLM"/>
    </source>
</evidence>
<feature type="transmembrane region" description="Helical" evidence="1">
    <location>
        <begin position="455"/>
        <end position="476"/>
    </location>
</feature>
<keyword evidence="1" id="KW-1133">Transmembrane helix</keyword>
<dbReference type="eggNOG" id="ENOG502QSW5">
    <property type="taxonomic scope" value="Eukaryota"/>
</dbReference>
<dbReference type="Pfam" id="PF13347">
    <property type="entry name" value="MFS_2"/>
    <property type="match status" value="1"/>
</dbReference>
<dbReference type="InterPro" id="IPR040035">
    <property type="entry name" value="TMEM180"/>
</dbReference>
<dbReference type="RefSeq" id="XP_002114545.1">
    <property type="nucleotide sequence ID" value="XM_002114509.1"/>
</dbReference>
<name>B3S2U0_TRIAD</name>
<dbReference type="KEGG" id="tad:TRIADDRAFT_28293"/>
<evidence type="ECO:0000313" key="2">
    <source>
        <dbReference type="EMBL" id="EDV22679.1"/>
    </source>
</evidence>
<evidence type="ECO:0000313" key="3">
    <source>
        <dbReference type="Proteomes" id="UP000009022"/>
    </source>
</evidence>
<evidence type="ECO:0000256" key="1">
    <source>
        <dbReference type="SAM" id="Phobius"/>
    </source>
</evidence>
<dbReference type="InterPro" id="IPR036259">
    <property type="entry name" value="MFS_trans_sf"/>
</dbReference>
<feature type="transmembrane region" description="Helical" evidence="1">
    <location>
        <begin position="157"/>
        <end position="180"/>
    </location>
</feature>
<dbReference type="CTD" id="6755926"/>
<gene>
    <name evidence="2" type="ORF">TRIADDRAFT_28293</name>
</gene>
<proteinExistence type="predicted"/>